<feature type="chain" id="PRO_5012284167" evidence="1">
    <location>
        <begin position="17"/>
        <end position="254"/>
    </location>
</feature>
<evidence type="ECO:0000313" key="2">
    <source>
        <dbReference type="EMBL" id="OVA18885.1"/>
    </source>
</evidence>
<sequence length="254" mass="29633">MASFLHLLLLLRPFPSKKLIFLTPQNPQSPPIFSSPSRNLKIYPDEKLFKRKNNFNFSLSYRFSTEDFFEDDEGAENCRFDEAVLLFNSRDYHKCHYFLEALWNKAEEPRRTLIHGILQCAVGFHHLFNQNHRGAMMELGEGLCKLRKMNFQSGPFYQFEQEISATLDFIYQTQLELAACADDLCLTMDGSERSYQLLGSYAAGQHLYHLERDSNDILYIVFFPEGWHSSGKPPRVKVPTLHATEEHLMESEYN</sequence>
<dbReference type="InterPro" id="IPR023203">
    <property type="entry name" value="TTHA0068_sf"/>
</dbReference>
<dbReference type="Proteomes" id="UP000195402">
    <property type="component" value="Unassembled WGS sequence"/>
</dbReference>
<comment type="caution">
    <text evidence="2">The sequence shown here is derived from an EMBL/GenBank/DDBJ whole genome shotgun (WGS) entry which is preliminary data.</text>
</comment>
<dbReference type="InParanoid" id="A0A200R862"/>
<gene>
    <name evidence="2" type="ORF">BVC80_8505g13</name>
</gene>
<dbReference type="FunCoup" id="A0A200R862">
    <property type="interactions" value="314"/>
</dbReference>
<dbReference type="OrthoDB" id="2020115at2759"/>
<dbReference type="AlphaFoldDB" id="A0A200R862"/>
<proteinExistence type="predicted"/>
<keyword evidence="3" id="KW-1185">Reference proteome</keyword>
<dbReference type="OMA" id="DNEENWN"/>
<evidence type="ECO:0000313" key="3">
    <source>
        <dbReference type="Proteomes" id="UP000195402"/>
    </source>
</evidence>
<dbReference type="EMBL" id="MVGT01000354">
    <property type="protein sequence ID" value="OVA18885.1"/>
    <property type="molecule type" value="Genomic_DNA"/>
</dbReference>
<organism evidence="2 3">
    <name type="scientific">Macleaya cordata</name>
    <name type="common">Five-seeded plume-poppy</name>
    <name type="synonym">Bocconia cordata</name>
    <dbReference type="NCBI Taxonomy" id="56857"/>
    <lineage>
        <taxon>Eukaryota</taxon>
        <taxon>Viridiplantae</taxon>
        <taxon>Streptophyta</taxon>
        <taxon>Embryophyta</taxon>
        <taxon>Tracheophyta</taxon>
        <taxon>Spermatophyta</taxon>
        <taxon>Magnoliopsida</taxon>
        <taxon>Ranunculales</taxon>
        <taxon>Papaveraceae</taxon>
        <taxon>Papaveroideae</taxon>
        <taxon>Macleaya</taxon>
    </lineage>
</organism>
<dbReference type="PANTHER" id="PTHR34796:SF1">
    <property type="entry name" value="EXPRESSED PROTEIN"/>
    <property type="match status" value="1"/>
</dbReference>
<protein>
    <submittedName>
        <fullName evidence="2">Uncharacterized protein</fullName>
    </submittedName>
</protein>
<dbReference type="SUPFAM" id="SSF140663">
    <property type="entry name" value="TTHA0068-like"/>
    <property type="match status" value="1"/>
</dbReference>
<name>A0A200R862_MACCD</name>
<evidence type="ECO:0000256" key="1">
    <source>
        <dbReference type="SAM" id="SignalP"/>
    </source>
</evidence>
<keyword evidence="1" id="KW-0732">Signal</keyword>
<dbReference type="InterPro" id="IPR005500">
    <property type="entry name" value="DUF309"/>
</dbReference>
<accession>A0A200R862</accession>
<dbReference type="PANTHER" id="PTHR34796">
    <property type="entry name" value="EXPRESSED PROTEIN"/>
    <property type="match status" value="1"/>
</dbReference>
<reference evidence="2 3" key="1">
    <citation type="journal article" date="2017" name="Mol. Plant">
        <title>The Genome of Medicinal Plant Macleaya cordata Provides New Insights into Benzylisoquinoline Alkaloids Metabolism.</title>
        <authorList>
            <person name="Liu X."/>
            <person name="Liu Y."/>
            <person name="Huang P."/>
            <person name="Ma Y."/>
            <person name="Qing Z."/>
            <person name="Tang Q."/>
            <person name="Cao H."/>
            <person name="Cheng P."/>
            <person name="Zheng Y."/>
            <person name="Yuan Z."/>
            <person name="Zhou Y."/>
            <person name="Liu J."/>
            <person name="Tang Z."/>
            <person name="Zhuo Y."/>
            <person name="Zhang Y."/>
            <person name="Yu L."/>
            <person name="Huang J."/>
            <person name="Yang P."/>
            <person name="Peng Q."/>
            <person name="Zhang J."/>
            <person name="Jiang W."/>
            <person name="Zhang Z."/>
            <person name="Lin K."/>
            <person name="Ro D.K."/>
            <person name="Chen X."/>
            <person name="Xiong X."/>
            <person name="Shang Y."/>
            <person name="Huang S."/>
            <person name="Zeng J."/>
        </authorList>
    </citation>
    <scope>NUCLEOTIDE SEQUENCE [LARGE SCALE GENOMIC DNA]</scope>
    <source>
        <strain evidence="3">cv. BLH2017</strain>
        <tissue evidence="2">Root</tissue>
    </source>
</reference>
<dbReference type="Pfam" id="PF03745">
    <property type="entry name" value="DUF309"/>
    <property type="match status" value="1"/>
</dbReference>
<dbReference type="Gene3D" id="1.10.3450.10">
    <property type="entry name" value="TTHA0068-like"/>
    <property type="match status" value="1"/>
</dbReference>
<feature type="signal peptide" evidence="1">
    <location>
        <begin position="1"/>
        <end position="16"/>
    </location>
</feature>